<accession>A0A7X0MMP7</accession>
<reference evidence="1 2" key="1">
    <citation type="submission" date="2020-08" db="EMBL/GenBank/DDBJ databases">
        <title>The Agave Microbiome: Exploring the role of microbial communities in plant adaptations to desert environments.</title>
        <authorList>
            <person name="Partida-Martinez L.P."/>
        </authorList>
    </citation>
    <scope>NUCLEOTIDE SEQUENCE [LARGE SCALE GENOMIC DNA]</scope>
    <source>
        <strain evidence="1 2">AS3.13</strain>
    </source>
</reference>
<sequence length="45" mass="5127">MGKASRVVQQRIAWQERQTVPVDEVQHRARNLIGIDRSLLADTLA</sequence>
<dbReference type="RefSeq" id="WP_184504582.1">
    <property type="nucleotide sequence ID" value="NZ_JACHBT010000006.1"/>
</dbReference>
<organism evidence="1 2">
    <name type="scientific">Sphingomonas endophytica</name>
    <dbReference type="NCBI Taxonomy" id="869719"/>
    <lineage>
        <taxon>Bacteria</taxon>
        <taxon>Pseudomonadati</taxon>
        <taxon>Pseudomonadota</taxon>
        <taxon>Alphaproteobacteria</taxon>
        <taxon>Sphingomonadales</taxon>
        <taxon>Sphingomonadaceae</taxon>
        <taxon>Sphingomonas</taxon>
    </lineage>
</organism>
<name>A0A7X0MMP7_9SPHN</name>
<evidence type="ECO:0000313" key="1">
    <source>
        <dbReference type="EMBL" id="MBB6504316.1"/>
    </source>
</evidence>
<evidence type="ECO:0000313" key="2">
    <source>
        <dbReference type="Proteomes" id="UP000522313"/>
    </source>
</evidence>
<comment type="caution">
    <text evidence="1">The sequence shown here is derived from an EMBL/GenBank/DDBJ whole genome shotgun (WGS) entry which is preliminary data.</text>
</comment>
<dbReference type="EMBL" id="JACHBT010000006">
    <property type="protein sequence ID" value="MBB6504316.1"/>
    <property type="molecule type" value="Genomic_DNA"/>
</dbReference>
<proteinExistence type="predicted"/>
<dbReference type="Proteomes" id="UP000522313">
    <property type="component" value="Unassembled WGS sequence"/>
</dbReference>
<protein>
    <submittedName>
        <fullName evidence="1">Uncharacterized protein</fullName>
    </submittedName>
</protein>
<gene>
    <name evidence="1" type="ORF">F4693_001286</name>
</gene>
<dbReference type="AlphaFoldDB" id="A0A7X0MMP7"/>
<reference evidence="1 2" key="2">
    <citation type="submission" date="2020-08" db="EMBL/GenBank/DDBJ databases">
        <authorList>
            <person name="Partida-Martinez L."/>
            <person name="Huntemann M."/>
            <person name="Clum A."/>
            <person name="Wang J."/>
            <person name="Palaniappan K."/>
            <person name="Ritter S."/>
            <person name="Chen I.-M."/>
            <person name="Stamatis D."/>
            <person name="Reddy T."/>
            <person name="O'Malley R."/>
            <person name="Daum C."/>
            <person name="Shapiro N."/>
            <person name="Ivanova N."/>
            <person name="Kyrpides N."/>
            <person name="Woyke T."/>
        </authorList>
    </citation>
    <scope>NUCLEOTIDE SEQUENCE [LARGE SCALE GENOMIC DNA]</scope>
    <source>
        <strain evidence="1 2">AS3.13</strain>
    </source>
</reference>